<name>A0ABY5YWZ1_9ACTN</name>
<dbReference type="PANTHER" id="PTHR35446:SF2">
    <property type="entry name" value="CARBOXYMUCONOLACTONE DECARBOXYLASE-LIKE DOMAIN-CONTAINING PROTEIN"/>
    <property type="match status" value="1"/>
</dbReference>
<keyword evidence="2" id="KW-1185">Reference proteome</keyword>
<dbReference type="EMBL" id="CP073721">
    <property type="protein sequence ID" value="UWZ33901.1"/>
    <property type="molecule type" value="Genomic_DNA"/>
</dbReference>
<protein>
    <submittedName>
        <fullName evidence="1">Peroxidase-related enzyme</fullName>
    </submittedName>
</protein>
<reference evidence="1" key="1">
    <citation type="submission" date="2021-04" db="EMBL/GenBank/DDBJ databases">
        <title>Biosynthetic gene clusters of Dactylosporangioum roseum.</title>
        <authorList>
            <person name="Hartkoorn R.C."/>
            <person name="Beaudoing E."/>
            <person name="Hot D."/>
            <person name="Moureu S."/>
        </authorList>
    </citation>
    <scope>NUCLEOTIDE SEQUENCE</scope>
    <source>
        <strain evidence="1">NRRL B-16295</strain>
    </source>
</reference>
<dbReference type="InterPro" id="IPR029032">
    <property type="entry name" value="AhpD-like"/>
</dbReference>
<dbReference type="Gene3D" id="1.20.1290.10">
    <property type="entry name" value="AhpD-like"/>
    <property type="match status" value="1"/>
</dbReference>
<evidence type="ECO:0000313" key="2">
    <source>
        <dbReference type="Proteomes" id="UP001058271"/>
    </source>
</evidence>
<proteinExistence type="predicted"/>
<dbReference type="RefSeq" id="WP_260723182.1">
    <property type="nucleotide sequence ID" value="NZ_BAAABS010000009.1"/>
</dbReference>
<evidence type="ECO:0000313" key="1">
    <source>
        <dbReference type="EMBL" id="UWZ33901.1"/>
    </source>
</evidence>
<dbReference type="GO" id="GO:0004601">
    <property type="term" value="F:peroxidase activity"/>
    <property type="evidence" value="ECO:0007669"/>
    <property type="project" value="UniProtKB-KW"/>
</dbReference>
<organism evidence="1 2">
    <name type="scientific">Dactylosporangium roseum</name>
    <dbReference type="NCBI Taxonomy" id="47989"/>
    <lineage>
        <taxon>Bacteria</taxon>
        <taxon>Bacillati</taxon>
        <taxon>Actinomycetota</taxon>
        <taxon>Actinomycetes</taxon>
        <taxon>Micromonosporales</taxon>
        <taxon>Micromonosporaceae</taxon>
        <taxon>Dactylosporangium</taxon>
    </lineage>
</organism>
<dbReference type="PANTHER" id="PTHR35446">
    <property type="entry name" value="SI:CH211-175M2.5"/>
    <property type="match status" value="1"/>
</dbReference>
<dbReference type="Proteomes" id="UP001058271">
    <property type="component" value="Chromosome"/>
</dbReference>
<dbReference type="InterPro" id="IPR010195">
    <property type="entry name" value="Uncharacterised_peroxidase-rel"/>
</dbReference>
<accession>A0ABY5YWZ1</accession>
<keyword evidence="1" id="KW-0575">Peroxidase</keyword>
<dbReference type="NCBIfam" id="TIGR01926">
    <property type="entry name" value="peroxid_rel"/>
    <property type="match status" value="1"/>
</dbReference>
<gene>
    <name evidence="1" type="ORF">Drose_21795</name>
</gene>
<sequence>MSYLDLPDEAEADAGAARHFAADRARFGHVMNYTRVFALRPDVLDAWAQLNRAIKAGMDDRRYELATLAAARRLRSSYCALAHGTLLRDRYFDPATLRRVALDHHDAGLDPVDVAVMDFAEKVAGDPTGVTAADVEALRRHGLTDTEILDVALTAAGRCFFSTVLDAVGVEPDADYRSTLEPELREALTVGRAIAT</sequence>
<keyword evidence="1" id="KW-0560">Oxidoreductase</keyword>
<dbReference type="SUPFAM" id="SSF69118">
    <property type="entry name" value="AhpD-like"/>
    <property type="match status" value="1"/>
</dbReference>